<feature type="signal peptide" evidence="1">
    <location>
        <begin position="1"/>
        <end position="16"/>
    </location>
</feature>
<dbReference type="Proteomes" id="UP000800094">
    <property type="component" value="Unassembled WGS sequence"/>
</dbReference>
<keyword evidence="1" id="KW-0732">Signal</keyword>
<protein>
    <recommendedName>
        <fullName evidence="2">DUF7907 domain-containing protein</fullName>
    </recommendedName>
</protein>
<dbReference type="Pfam" id="PF25484">
    <property type="entry name" value="DUF7907"/>
    <property type="match status" value="1"/>
</dbReference>
<dbReference type="GeneID" id="54586176"/>
<gene>
    <name evidence="3" type="ORF">BU26DRAFT_560875</name>
</gene>
<feature type="domain" description="DUF7907" evidence="2">
    <location>
        <begin position="33"/>
        <end position="186"/>
    </location>
</feature>
<dbReference type="OrthoDB" id="3518533at2759"/>
<dbReference type="AlphaFoldDB" id="A0A6A6ISW1"/>
<reference evidence="3" key="1">
    <citation type="journal article" date="2020" name="Stud. Mycol.">
        <title>101 Dothideomycetes genomes: a test case for predicting lifestyles and emergence of pathogens.</title>
        <authorList>
            <person name="Haridas S."/>
            <person name="Albert R."/>
            <person name="Binder M."/>
            <person name="Bloem J."/>
            <person name="Labutti K."/>
            <person name="Salamov A."/>
            <person name="Andreopoulos B."/>
            <person name="Baker S."/>
            <person name="Barry K."/>
            <person name="Bills G."/>
            <person name="Bluhm B."/>
            <person name="Cannon C."/>
            <person name="Castanera R."/>
            <person name="Culley D."/>
            <person name="Daum C."/>
            <person name="Ezra D."/>
            <person name="Gonzalez J."/>
            <person name="Henrissat B."/>
            <person name="Kuo A."/>
            <person name="Liang C."/>
            <person name="Lipzen A."/>
            <person name="Lutzoni F."/>
            <person name="Magnuson J."/>
            <person name="Mondo S."/>
            <person name="Nolan M."/>
            <person name="Ohm R."/>
            <person name="Pangilinan J."/>
            <person name="Park H.-J."/>
            <person name="Ramirez L."/>
            <person name="Alfaro M."/>
            <person name="Sun H."/>
            <person name="Tritt A."/>
            <person name="Yoshinaga Y."/>
            <person name="Zwiers L.-H."/>
            <person name="Turgeon B."/>
            <person name="Goodwin S."/>
            <person name="Spatafora J."/>
            <person name="Crous P."/>
            <person name="Grigoriev I."/>
        </authorList>
    </citation>
    <scope>NUCLEOTIDE SEQUENCE</scope>
    <source>
        <strain evidence="3">CBS 122368</strain>
    </source>
</reference>
<sequence length="212" mass="23066">MYIFYSLAAVAALAAASPQGIPSSIPPVSKAPNFRITAAFAQDSPLSEVAGGWNLTSYHITPCYDYAVFTNHTGRTFYANGTDEQFANHTSNLLSDGGTPPWPWGTVVAAANATDDEGRRPVYINCGQGTPGFQVADWPGTVYYGTGTFYVCNATLLYGPAIALYWRKKVDQTPEGCANVELQAWCLDDDTEHELQRNSTCYGTTPYPPRLR</sequence>
<name>A0A6A6ISW1_9PLEO</name>
<dbReference type="EMBL" id="ML987191">
    <property type="protein sequence ID" value="KAF2253584.1"/>
    <property type="molecule type" value="Genomic_DNA"/>
</dbReference>
<accession>A0A6A6ISW1</accession>
<evidence type="ECO:0000259" key="2">
    <source>
        <dbReference type="Pfam" id="PF25484"/>
    </source>
</evidence>
<dbReference type="RefSeq" id="XP_033688588.1">
    <property type="nucleotide sequence ID" value="XM_033832846.1"/>
</dbReference>
<feature type="chain" id="PRO_5025429471" description="DUF7907 domain-containing protein" evidence="1">
    <location>
        <begin position="17"/>
        <end position="212"/>
    </location>
</feature>
<evidence type="ECO:0000256" key="1">
    <source>
        <dbReference type="SAM" id="SignalP"/>
    </source>
</evidence>
<proteinExistence type="predicted"/>
<organism evidence="3 4">
    <name type="scientific">Trematosphaeria pertusa</name>
    <dbReference type="NCBI Taxonomy" id="390896"/>
    <lineage>
        <taxon>Eukaryota</taxon>
        <taxon>Fungi</taxon>
        <taxon>Dikarya</taxon>
        <taxon>Ascomycota</taxon>
        <taxon>Pezizomycotina</taxon>
        <taxon>Dothideomycetes</taxon>
        <taxon>Pleosporomycetidae</taxon>
        <taxon>Pleosporales</taxon>
        <taxon>Massarineae</taxon>
        <taxon>Trematosphaeriaceae</taxon>
        <taxon>Trematosphaeria</taxon>
    </lineage>
</organism>
<evidence type="ECO:0000313" key="3">
    <source>
        <dbReference type="EMBL" id="KAF2253584.1"/>
    </source>
</evidence>
<dbReference type="InterPro" id="IPR057229">
    <property type="entry name" value="DUF7907"/>
</dbReference>
<evidence type="ECO:0000313" key="4">
    <source>
        <dbReference type="Proteomes" id="UP000800094"/>
    </source>
</evidence>
<keyword evidence="4" id="KW-1185">Reference proteome</keyword>